<feature type="region of interest" description="Disordered" evidence="1">
    <location>
        <begin position="547"/>
        <end position="567"/>
    </location>
</feature>
<reference evidence="4 6" key="1">
    <citation type="submission" date="2015-10" db="EMBL/GenBank/DDBJ databases">
        <title>The cercosporin biosynthetic gene cluster was horizontally transferred to several fungal lineages and shown to be expanded in Cercospora beticola based on microsynteny with recipient genomes.</title>
        <authorList>
            <person name="De Jonge R."/>
            <person name="Ebert M.K."/>
            <person name="Suttle J.C."/>
            <person name="Jurick Ii W.M."/>
            <person name="Secor G.A."/>
            <person name="Thomma B.P."/>
            <person name="Van De Peer Y."/>
            <person name="Bolton M.D."/>
        </authorList>
    </citation>
    <scope>NUCLEOTIDE SEQUENCE [LARGE SCALE GENOMIC DNA]</scope>
    <source>
        <strain evidence="4 6">09-40</strain>
    </source>
</reference>
<organism evidence="4 6">
    <name type="scientific">Cercospora beticola</name>
    <name type="common">Sugarbeet leaf spot fungus</name>
    <dbReference type="NCBI Taxonomy" id="122368"/>
    <lineage>
        <taxon>Eukaryota</taxon>
        <taxon>Fungi</taxon>
        <taxon>Dikarya</taxon>
        <taxon>Ascomycota</taxon>
        <taxon>Pezizomycotina</taxon>
        <taxon>Dothideomycetes</taxon>
        <taxon>Dothideomycetidae</taxon>
        <taxon>Mycosphaerellales</taxon>
        <taxon>Mycosphaerellaceae</taxon>
        <taxon>Cercospora</taxon>
    </lineage>
</organism>
<feature type="compositionally biased region" description="Polar residues" evidence="1">
    <location>
        <begin position="549"/>
        <end position="567"/>
    </location>
</feature>
<accession>A0A2G5I8M6</accession>
<evidence type="ECO:0000313" key="5">
    <source>
        <dbReference type="EMBL" id="WPA97413.1"/>
    </source>
</evidence>
<dbReference type="Proteomes" id="UP000230605">
    <property type="component" value="Chromosome 1"/>
</dbReference>
<protein>
    <submittedName>
        <fullName evidence="4">Putative amidase</fullName>
    </submittedName>
</protein>
<proteinExistence type="predicted"/>
<dbReference type="AlphaFoldDB" id="A0A2G5I8M6"/>
<dbReference type="EMBL" id="CP134184">
    <property type="protein sequence ID" value="WPA97413.1"/>
    <property type="molecule type" value="Genomic_DNA"/>
</dbReference>
<gene>
    <name evidence="4" type="ORF">CB0940_01949</name>
    <name evidence="5" type="ORF">RHO25_002023</name>
</gene>
<evidence type="ECO:0000259" key="3">
    <source>
        <dbReference type="Pfam" id="PF01425"/>
    </source>
</evidence>
<keyword evidence="2" id="KW-0732">Signal</keyword>
<dbReference type="OrthoDB" id="566138at2759"/>
<keyword evidence="7" id="KW-1185">Reference proteome</keyword>
<dbReference type="PANTHER" id="PTHR42678:SF34">
    <property type="entry name" value="OS04G0183300 PROTEIN"/>
    <property type="match status" value="1"/>
</dbReference>
<feature type="signal peptide" evidence="2">
    <location>
        <begin position="1"/>
        <end position="17"/>
    </location>
</feature>
<dbReference type="Pfam" id="PF01425">
    <property type="entry name" value="Amidase"/>
    <property type="match status" value="1"/>
</dbReference>
<dbReference type="Gene3D" id="3.90.1300.10">
    <property type="entry name" value="Amidase signature (AS) domain"/>
    <property type="match status" value="1"/>
</dbReference>
<dbReference type="PANTHER" id="PTHR42678">
    <property type="entry name" value="AMIDASE"/>
    <property type="match status" value="1"/>
</dbReference>
<reference evidence="5 7" key="2">
    <citation type="submission" date="2023-09" db="EMBL/GenBank/DDBJ databases">
        <title>Complete-Gapless Cercospora beticola genome.</title>
        <authorList>
            <person name="Wyatt N.A."/>
            <person name="Spanner R.E."/>
            <person name="Bolton M.D."/>
        </authorList>
    </citation>
    <scope>NUCLEOTIDE SEQUENCE [LARGE SCALE GENOMIC DNA]</scope>
    <source>
        <strain evidence="5">Cb09-40</strain>
    </source>
</reference>
<evidence type="ECO:0000313" key="7">
    <source>
        <dbReference type="Proteomes" id="UP001302367"/>
    </source>
</evidence>
<dbReference type="InterPro" id="IPR036928">
    <property type="entry name" value="AS_sf"/>
</dbReference>
<dbReference type="Proteomes" id="UP001302367">
    <property type="component" value="Chromosome 1"/>
</dbReference>
<feature type="chain" id="PRO_5013633378" evidence="2">
    <location>
        <begin position="18"/>
        <end position="596"/>
    </location>
</feature>
<evidence type="ECO:0000256" key="2">
    <source>
        <dbReference type="SAM" id="SignalP"/>
    </source>
</evidence>
<evidence type="ECO:0000313" key="4">
    <source>
        <dbReference type="EMBL" id="PIB00854.1"/>
    </source>
</evidence>
<evidence type="ECO:0000256" key="1">
    <source>
        <dbReference type="SAM" id="MobiDB-lite"/>
    </source>
</evidence>
<dbReference type="SUPFAM" id="SSF75304">
    <property type="entry name" value="Amidase signature (AS) enzymes"/>
    <property type="match status" value="1"/>
</dbReference>
<evidence type="ECO:0000313" key="6">
    <source>
        <dbReference type="Proteomes" id="UP000230605"/>
    </source>
</evidence>
<dbReference type="InterPro" id="IPR023631">
    <property type="entry name" value="Amidase_dom"/>
</dbReference>
<dbReference type="EMBL" id="LKMD01000100">
    <property type="protein sequence ID" value="PIB00854.1"/>
    <property type="molecule type" value="Genomic_DNA"/>
</dbReference>
<sequence length="596" mass="63580">MRNLFLASALLCATAFADIDWTKSITDGVTNIDNFPDLLDADLDAINAGLSTSLFTSVDLVQAYLARIQEVQDALHIVNEINPDALQIAAERDAQRLNGTILGPLHGIPILLKDNIATYDSMNNTAGSYVLLGTKVPRDSTVAAKLREAGAILLGKANLSQWMQFRSANTTSGWSAYGGQCKGAYVEDQEPNGSSSGSAVATSLGLAFAALGTETLGSLVFPAEVNNVVAIKPTVGLTSRYLVVPISERQDTIGPIARTVKDAATVLQSIAGIDPRDNYTSAIPNDGAIPDYVAACREDSLSGVRIGVPYNVIALYSESLEPSLLSAFDNAVEQIKAAGATIVDANFTAFEDFQYDQNNSLVLQGDFASGLSGYLAELTNTPTLKNLSDVRNQTQSNSAEDYPDRDTLIWDVIIASKANNTSPEFWQAYQDSLVYGDEGGVLGALRRSNASAILLPTQFSAALPAIVGSPIVTVPMGAYDNSTVKVMNERGNLVRTASGVPFGLAFLGDLWSEADLIGYAYAYEQRTKNREKLKPLIFPKTSLADVKENATTQSSDETSNGTTSTGHAINVQPPLLNTIVLGALIGAFMIEYFRPF</sequence>
<name>A0A2G5I8M6_CERBT</name>
<feature type="domain" description="Amidase" evidence="3">
    <location>
        <begin position="59"/>
        <end position="516"/>
    </location>
</feature>